<evidence type="ECO:0000313" key="12">
    <source>
        <dbReference type="Proteomes" id="UP001307889"/>
    </source>
</evidence>
<keyword evidence="6 10" id="KW-1133">Transmembrane helix</keyword>
<sequence length="381" mass="43310">MAGELKNAEFPGRKLLEWNWHLAEVMGFDGGDRQILPPTLSKIYKIWSWIGMVIVITFSTAYSLDPTIDSEGLAKSFVVSIGVTMLTFTKVTILMNKDRLGILFIRTRSIYSELAEHEQNWPDLRDAEQRSMRLIKIMALFFLPHIPLCALQAGMKMLLSGEPAYPFEMATFGMPVALSWIIQLTSIALPILFVWGNHALLRIIIIQMSSYTTILVRLLEERPILEDKAYDRRMFKLLNDLYMMSADVSSLYGAGAALELAMAPARSCFACYHLQLALKSRNFESAFVVILTFITCIATSCSYGISGEDIAIQHQRILDGISNSNWYKCPSSARKPIIKLFTMSRTPMRMHYKYIMEFRIEQISNLMQTTYTLATALANFL</sequence>
<evidence type="ECO:0000256" key="9">
    <source>
        <dbReference type="ARBA" id="ARBA00023224"/>
    </source>
</evidence>
<gene>
    <name evidence="11" type="ORF">NTJ_04895</name>
</gene>
<feature type="transmembrane region" description="Helical" evidence="10">
    <location>
        <begin position="285"/>
        <end position="306"/>
    </location>
</feature>
<comment type="subcellular location">
    <subcellularLocation>
        <location evidence="1 10">Cell membrane</location>
        <topology evidence="1 10">Multi-pass membrane protein</topology>
    </subcellularLocation>
</comment>
<feature type="transmembrane region" description="Helical" evidence="10">
    <location>
        <begin position="172"/>
        <end position="193"/>
    </location>
</feature>
<evidence type="ECO:0000256" key="2">
    <source>
        <dbReference type="ARBA" id="ARBA00022475"/>
    </source>
</evidence>
<dbReference type="PANTHER" id="PTHR21137">
    <property type="entry name" value="ODORANT RECEPTOR"/>
    <property type="match status" value="1"/>
</dbReference>
<evidence type="ECO:0000256" key="5">
    <source>
        <dbReference type="ARBA" id="ARBA00022725"/>
    </source>
</evidence>
<evidence type="ECO:0000256" key="8">
    <source>
        <dbReference type="ARBA" id="ARBA00023170"/>
    </source>
</evidence>
<evidence type="ECO:0000256" key="7">
    <source>
        <dbReference type="ARBA" id="ARBA00023136"/>
    </source>
</evidence>
<comment type="similarity">
    <text evidence="10">Belongs to the insect chemoreceptor superfamily. Heteromeric odorant receptor channel (TC 1.A.69) family.</text>
</comment>
<feature type="transmembrane region" description="Helical" evidence="10">
    <location>
        <begin position="241"/>
        <end position="265"/>
    </location>
</feature>
<dbReference type="PANTHER" id="PTHR21137:SF35">
    <property type="entry name" value="ODORANT RECEPTOR 19A-RELATED"/>
    <property type="match status" value="1"/>
</dbReference>
<comment type="caution">
    <text evidence="10">Lacks conserved residue(s) required for the propagation of feature annotation.</text>
</comment>
<keyword evidence="3 10" id="KW-0716">Sensory transduction</keyword>
<protein>
    <recommendedName>
        <fullName evidence="10">Odorant receptor</fullName>
    </recommendedName>
</protein>
<dbReference type="Proteomes" id="UP001307889">
    <property type="component" value="Chromosome 3"/>
</dbReference>
<keyword evidence="7 10" id="KW-0472">Membrane</keyword>
<keyword evidence="12" id="KW-1185">Reference proteome</keyword>
<keyword evidence="9 10" id="KW-0807">Transducer</keyword>
<evidence type="ECO:0000256" key="10">
    <source>
        <dbReference type="RuleBase" id="RU351113"/>
    </source>
</evidence>
<name>A0ABN7ALA0_9HEMI</name>
<dbReference type="EMBL" id="AP028911">
    <property type="protein sequence ID" value="BES92087.1"/>
    <property type="molecule type" value="Genomic_DNA"/>
</dbReference>
<accession>A0ABN7ALA0</accession>
<evidence type="ECO:0000313" key="11">
    <source>
        <dbReference type="EMBL" id="BES92087.1"/>
    </source>
</evidence>
<feature type="transmembrane region" description="Helical" evidence="10">
    <location>
        <begin position="76"/>
        <end position="95"/>
    </location>
</feature>
<evidence type="ECO:0000256" key="4">
    <source>
        <dbReference type="ARBA" id="ARBA00022692"/>
    </source>
</evidence>
<keyword evidence="5 10" id="KW-0552">Olfaction</keyword>
<keyword evidence="2" id="KW-1003">Cell membrane</keyword>
<evidence type="ECO:0000256" key="6">
    <source>
        <dbReference type="ARBA" id="ARBA00022989"/>
    </source>
</evidence>
<keyword evidence="4 10" id="KW-0812">Transmembrane</keyword>
<dbReference type="InterPro" id="IPR004117">
    <property type="entry name" value="7tm6_olfct_rcpt"/>
</dbReference>
<organism evidence="11 12">
    <name type="scientific">Nesidiocoris tenuis</name>
    <dbReference type="NCBI Taxonomy" id="355587"/>
    <lineage>
        <taxon>Eukaryota</taxon>
        <taxon>Metazoa</taxon>
        <taxon>Ecdysozoa</taxon>
        <taxon>Arthropoda</taxon>
        <taxon>Hexapoda</taxon>
        <taxon>Insecta</taxon>
        <taxon>Pterygota</taxon>
        <taxon>Neoptera</taxon>
        <taxon>Paraneoptera</taxon>
        <taxon>Hemiptera</taxon>
        <taxon>Heteroptera</taxon>
        <taxon>Panheteroptera</taxon>
        <taxon>Cimicomorpha</taxon>
        <taxon>Miridae</taxon>
        <taxon>Dicyphina</taxon>
        <taxon>Nesidiocoris</taxon>
    </lineage>
</organism>
<proteinExistence type="inferred from homology"/>
<dbReference type="Pfam" id="PF02949">
    <property type="entry name" value="7tm_6"/>
    <property type="match status" value="1"/>
</dbReference>
<evidence type="ECO:0000256" key="3">
    <source>
        <dbReference type="ARBA" id="ARBA00022606"/>
    </source>
</evidence>
<keyword evidence="8 10" id="KW-0675">Receptor</keyword>
<feature type="transmembrane region" description="Helical" evidence="10">
    <location>
        <begin position="46"/>
        <end position="64"/>
    </location>
</feature>
<evidence type="ECO:0000256" key="1">
    <source>
        <dbReference type="ARBA" id="ARBA00004651"/>
    </source>
</evidence>
<reference evidence="11 12" key="1">
    <citation type="submission" date="2023-09" db="EMBL/GenBank/DDBJ databases">
        <title>Nesidiocoris tenuis whole genome shotgun sequence.</title>
        <authorList>
            <person name="Shibata T."/>
            <person name="Shimoda M."/>
            <person name="Kobayashi T."/>
            <person name="Uehara T."/>
        </authorList>
    </citation>
    <scope>NUCLEOTIDE SEQUENCE [LARGE SCALE GENOMIC DNA]</scope>
    <source>
        <strain evidence="11 12">Japan</strain>
    </source>
</reference>
<feature type="transmembrane region" description="Helical" evidence="10">
    <location>
        <begin position="134"/>
        <end position="151"/>
    </location>
</feature>